<evidence type="ECO:0000256" key="1">
    <source>
        <dbReference type="ARBA" id="ARBA00022679"/>
    </source>
</evidence>
<sequence>MTEIGTMIDTTQSGTVALFSPGQHGHLIPYLAAIHASCITHDRTIAEFLPPLSHEKLLAWWKERIAEVADGKRLIFILLDETEPGHRPKGSEVKGVVMLSMSSSETGPFRGVVEKLLVHKGFRNRGGARTLMSALETEATKRGRTILLLDTETGSPAEEMYKKLGYNELGKIPEYGLSPNGELKGGTFFWKNLPLQS</sequence>
<keyword evidence="2" id="KW-0012">Acyltransferase</keyword>
<evidence type="ECO:0000313" key="4">
    <source>
        <dbReference type="EMBL" id="RBR17919.1"/>
    </source>
</evidence>
<dbReference type="PROSITE" id="PS51186">
    <property type="entry name" value="GNAT"/>
    <property type="match status" value="1"/>
</dbReference>
<dbReference type="GO" id="GO:0016747">
    <property type="term" value="F:acyltransferase activity, transferring groups other than amino-acyl groups"/>
    <property type="evidence" value="ECO:0007669"/>
    <property type="project" value="InterPro"/>
</dbReference>
<gene>
    <name evidence="4" type="ORF">FIESC28_06358</name>
</gene>
<dbReference type="InterPro" id="IPR050832">
    <property type="entry name" value="Bact_Acetyltransf"/>
</dbReference>
<dbReference type="OrthoDB" id="41532at2759"/>
<dbReference type="PANTHER" id="PTHR43877">
    <property type="entry name" value="AMINOALKYLPHOSPHONATE N-ACETYLTRANSFERASE-RELATED-RELATED"/>
    <property type="match status" value="1"/>
</dbReference>
<dbReference type="PANTHER" id="PTHR43877:SF2">
    <property type="entry name" value="AMINOALKYLPHOSPHONATE N-ACETYLTRANSFERASE-RELATED"/>
    <property type="match status" value="1"/>
</dbReference>
<name>A0A366RLC6_9HYPO</name>
<protein>
    <recommendedName>
        <fullName evidence="3">N-acetyltransferase domain-containing protein</fullName>
    </recommendedName>
</protein>
<dbReference type="EMBL" id="QKXC01000130">
    <property type="protein sequence ID" value="RBR17919.1"/>
    <property type="molecule type" value="Genomic_DNA"/>
</dbReference>
<dbReference type="GeneID" id="41995798"/>
<evidence type="ECO:0000313" key="5">
    <source>
        <dbReference type="Proteomes" id="UP000253153"/>
    </source>
</evidence>
<feature type="domain" description="N-acetyltransferase" evidence="3">
    <location>
        <begin position="47"/>
        <end position="194"/>
    </location>
</feature>
<organism evidence="4 5">
    <name type="scientific">Fusarium coffeatum</name>
    <dbReference type="NCBI Taxonomy" id="231269"/>
    <lineage>
        <taxon>Eukaryota</taxon>
        <taxon>Fungi</taxon>
        <taxon>Dikarya</taxon>
        <taxon>Ascomycota</taxon>
        <taxon>Pezizomycotina</taxon>
        <taxon>Sordariomycetes</taxon>
        <taxon>Hypocreomycetidae</taxon>
        <taxon>Hypocreales</taxon>
        <taxon>Nectriaceae</taxon>
        <taxon>Fusarium</taxon>
        <taxon>Fusarium incarnatum-equiseti species complex</taxon>
    </lineage>
</organism>
<accession>A0A366RLC6</accession>
<dbReference type="SUPFAM" id="SSF55729">
    <property type="entry name" value="Acyl-CoA N-acyltransferases (Nat)"/>
    <property type="match status" value="1"/>
</dbReference>
<keyword evidence="1" id="KW-0808">Transferase</keyword>
<dbReference type="RefSeq" id="XP_031015548.1">
    <property type="nucleotide sequence ID" value="XM_031160502.1"/>
</dbReference>
<dbReference type="InterPro" id="IPR016181">
    <property type="entry name" value="Acyl_CoA_acyltransferase"/>
</dbReference>
<dbReference type="Proteomes" id="UP000253153">
    <property type="component" value="Unassembled WGS sequence"/>
</dbReference>
<keyword evidence="5" id="KW-1185">Reference proteome</keyword>
<evidence type="ECO:0000256" key="2">
    <source>
        <dbReference type="ARBA" id="ARBA00023315"/>
    </source>
</evidence>
<dbReference type="CDD" id="cd04301">
    <property type="entry name" value="NAT_SF"/>
    <property type="match status" value="1"/>
</dbReference>
<dbReference type="AlphaFoldDB" id="A0A366RLC6"/>
<dbReference type="Gene3D" id="3.40.630.30">
    <property type="match status" value="1"/>
</dbReference>
<comment type="caution">
    <text evidence="4">The sequence shown here is derived from an EMBL/GenBank/DDBJ whole genome shotgun (WGS) entry which is preliminary data.</text>
</comment>
<proteinExistence type="predicted"/>
<dbReference type="Pfam" id="PF00583">
    <property type="entry name" value="Acetyltransf_1"/>
    <property type="match status" value="1"/>
</dbReference>
<evidence type="ECO:0000259" key="3">
    <source>
        <dbReference type="PROSITE" id="PS51186"/>
    </source>
</evidence>
<reference evidence="4 5" key="1">
    <citation type="submission" date="2018-06" db="EMBL/GenBank/DDBJ databases">
        <title>Fusarium incarnatum-equiseti species complex species 28.</title>
        <authorList>
            <person name="Gardiner D.M."/>
        </authorList>
    </citation>
    <scope>NUCLEOTIDE SEQUENCE [LARGE SCALE GENOMIC DNA]</scope>
    <source>
        <strain evidence="4 5">FIESC_28</strain>
    </source>
</reference>
<dbReference type="InterPro" id="IPR000182">
    <property type="entry name" value="GNAT_dom"/>
</dbReference>